<evidence type="ECO:0000256" key="1">
    <source>
        <dbReference type="SAM" id="Phobius"/>
    </source>
</evidence>
<dbReference type="Proteomes" id="UP000624244">
    <property type="component" value="Unassembled WGS sequence"/>
</dbReference>
<dbReference type="EMBL" id="WNKQ01000008">
    <property type="protein sequence ID" value="KAF5849908.1"/>
    <property type="molecule type" value="Genomic_DNA"/>
</dbReference>
<proteinExistence type="predicted"/>
<keyword evidence="1" id="KW-0472">Membrane</keyword>
<name>A0A8H5ZGA6_COCSA</name>
<keyword evidence="1" id="KW-0812">Transmembrane</keyword>
<comment type="caution">
    <text evidence="2">The sequence shown here is derived from an EMBL/GenBank/DDBJ whole genome shotgun (WGS) entry which is preliminary data.</text>
</comment>
<gene>
    <name evidence="2" type="ORF">GGP41_005360</name>
</gene>
<reference evidence="2" key="1">
    <citation type="submission" date="2019-11" db="EMBL/GenBank/DDBJ databases">
        <title>Bipolaris sorokiniana Genome sequencing.</title>
        <authorList>
            <person name="Wang H."/>
        </authorList>
    </citation>
    <scope>NUCLEOTIDE SEQUENCE</scope>
</reference>
<feature type="transmembrane region" description="Helical" evidence="1">
    <location>
        <begin position="169"/>
        <end position="189"/>
    </location>
</feature>
<evidence type="ECO:0000313" key="2">
    <source>
        <dbReference type="EMBL" id="KAF5849908.1"/>
    </source>
</evidence>
<organism evidence="2 3">
    <name type="scientific">Cochliobolus sativus</name>
    <name type="common">Common root rot and spot blotch fungus</name>
    <name type="synonym">Bipolaris sorokiniana</name>
    <dbReference type="NCBI Taxonomy" id="45130"/>
    <lineage>
        <taxon>Eukaryota</taxon>
        <taxon>Fungi</taxon>
        <taxon>Dikarya</taxon>
        <taxon>Ascomycota</taxon>
        <taxon>Pezizomycotina</taxon>
        <taxon>Dothideomycetes</taxon>
        <taxon>Pleosporomycetidae</taxon>
        <taxon>Pleosporales</taxon>
        <taxon>Pleosporineae</taxon>
        <taxon>Pleosporaceae</taxon>
        <taxon>Bipolaris</taxon>
    </lineage>
</organism>
<protein>
    <submittedName>
        <fullName evidence="2">Uncharacterized protein</fullName>
    </submittedName>
</protein>
<keyword evidence="1" id="KW-1133">Transmembrane helix</keyword>
<sequence length="226" mass="26936">MWGFHNIENIENHSQLSDPVFFEELKRRHKSHRWCFQYWFSPYRFRYCRFVQFEEILNEHVSCVGEALPDHHGYTTDYEYDPRPPTAKMPLIDPTHFSVLLRACNPVCYWSFLPVYVHKCRHIPADRRFLTHIPQKKGMYNASSRVHAPSFNYTNRVAFGVEAGYFPSLAFFLAYHVFLILSGFSFWIYWMKYHPEDLQNASVPLFTIIMLIGTFWGLFGKRISIS</sequence>
<evidence type="ECO:0000313" key="3">
    <source>
        <dbReference type="Proteomes" id="UP000624244"/>
    </source>
</evidence>
<dbReference type="AlphaFoldDB" id="A0A8H5ZGA6"/>
<feature type="transmembrane region" description="Helical" evidence="1">
    <location>
        <begin position="201"/>
        <end position="219"/>
    </location>
</feature>
<accession>A0A8H5ZGA6</accession>